<keyword evidence="2" id="KW-1185">Reference proteome</keyword>
<evidence type="ECO:0000313" key="2">
    <source>
        <dbReference type="Proteomes" id="UP001189429"/>
    </source>
</evidence>
<dbReference type="EMBL" id="CAUYUJ010002290">
    <property type="protein sequence ID" value="CAK0800079.1"/>
    <property type="molecule type" value="Genomic_DNA"/>
</dbReference>
<name>A0ABN9Q2Z4_9DINO</name>
<evidence type="ECO:0000313" key="1">
    <source>
        <dbReference type="EMBL" id="CAK0800079.1"/>
    </source>
</evidence>
<protein>
    <submittedName>
        <fullName evidence="1">Uncharacterized protein</fullName>
    </submittedName>
</protein>
<sequence length="89" mass="10524">TEAYNRQQTERENTVVYKHQFAREPPWMFSRDEVCLLLQVAELWSRATRGPRGSRGMDRPTFCRMLLDLGLVDQERVPFFWAAALFDSQ</sequence>
<dbReference type="Proteomes" id="UP001189429">
    <property type="component" value="Unassembled WGS sequence"/>
</dbReference>
<comment type="caution">
    <text evidence="1">The sequence shown here is derived from an EMBL/GenBank/DDBJ whole genome shotgun (WGS) entry which is preliminary data.</text>
</comment>
<organism evidence="1 2">
    <name type="scientific">Prorocentrum cordatum</name>
    <dbReference type="NCBI Taxonomy" id="2364126"/>
    <lineage>
        <taxon>Eukaryota</taxon>
        <taxon>Sar</taxon>
        <taxon>Alveolata</taxon>
        <taxon>Dinophyceae</taxon>
        <taxon>Prorocentrales</taxon>
        <taxon>Prorocentraceae</taxon>
        <taxon>Prorocentrum</taxon>
    </lineage>
</organism>
<accession>A0ABN9Q2Z4</accession>
<reference evidence="1" key="1">
    <citation type="submission" date="2023-10" db="EMBL/GenBank/DDBJ databases">
        <authorList>
            <person name="Chen Y."/>
            <person name="Shah S."/>
            <person name="Dougan E. K."/>
            <person name="Thang M."/>
            <person name="Chan C."/>
        </authorList>
    </citation>
    <scope>NUCLEOTIDE SEQUENCE [LARGE SCALE GENOMIC DNA]</scope>
</reference>
<proteinExistence type="predicted"/>
<feature type="non-terminal residue" evidence="1">
    <location>
        <position position="89"/>
    </location>
</feature>
<gene>
    <name evidence="1" type="ORF">PCOR1329_LOCUS8349</name>
</gene>
<feature type="non-terminal residue" evidence="1">
    <location>
        <position position="1"/>
    </location>
</feature>